<dbReference type="Gene3D" id="2.60.40.150">
    <property type="entry name" value="C2 domain"/>
    <property type="match status" value="1"/>
</dbReference>
<comment type="caution">
    <text evidence="2">The sequence shown here is derived from an EMBL/GenBank/DDBJ whole genome shotgun (WGS) entry which is preliminary data.</text>
</comment>
<proteinExistence type="predicted"/>
<sequence length="206" mass="23789">MVTIMRSCYLYIISPPSPLPSPPLPVLPSPLTLFSPRPSPPPCWFSLCISYIFKERNVTKWFSDKIMVEALRASCVSDSDRCFVVPAFNLHITNSYLLPDTSKKTKHKTAIVKKNLNPVWNHSYSYENLAIDELRNRVLELTVWDFDRGSSNDFLGGMRLGLGNKTEPWDDSQGLEIEAWQMMLERPNRWHEYTMNLRSSMDSQVE</sequence>
<dbReference type="PROSITE" id="PS50004">
    <property type="entry name" value="C2"/>
    <property type="match status" value="1"/>
</dbReference>
<dbReference type="AlphaFoldDB" id="A0A9W9ZUL6"/>
<dbReference type="GO" id="GO:0005886">
    <property type="term" value="C:plasma membrane"/>
    <property type="evidence" value="ECO:0007669"/>
    <property type="project" value="TreeGrafter"/>
</dbReference>
<gene>
    <name evidence="2" type="primary">SYTL5_5</name>
    <name evidence="2" type="ORF">OS493_039570</name>
</gene>
<dbReference type="PANTHER" id="PTHR45716:SF2">
    <property type="entry name" value="BITESIZE, ISOFORM I"/>
    <property type="match status" value="1"/>
</dbReference>
<keyword evidence="3" id="KW-1185">Reference proteome</keyword>
<dbReference type="Pfam" id="PF00168">
    <property type="entry name" value="C2"/>
    <property type="match status" value="1"/>
</dbReference>
<name>A0A9W9ZUL6_9CNID</name>
<dbReference type="SUPFAM" id="SSF49562">
    <property type="entry name" value="C2 domain (Calcium/lipid-binding domain, CaLB)"/>
    <property type="match status" value="1"/>
</dbReference>
<dbReference type="InterPro" id="IPR000008">
    <property type="entry name" value="C2_dom"/>
</dbReference>
<dbReference type="SMART" id="SM00239">
    <property type="entry name" value="C2"/>
    <property type="match status" value="1"/>
</dbReference>
<dbReference type="GO" id="GO:0006887">
    <property type="term" value="P:exocytosis"/>
    <property type="evidence" value="ECO:0007669"/>
    <property type="project" value="TreeGrafter"/>
</dbReference>
<protein>
    <submittedName>
        <fullName evidence="2">Sytl5p</fullName>
    </submittedName>
</protein>
<dbReference type="PANTHER" id="PTHR45716">
    <property type="entry name" value="BITESIZE, ISOFORM I"/>
    <property type="match status" value="1"/>
</dbReference>
<evidence type="ECO:0000259" key="1">
    <source>
        <dbReference type="PROSITE" id="PS50004"/>
    </source>
</evidence>
<feature type="domain" description="C2" evidence="1">
    <location>
        <begin position="28"/>
        <end position="177"/>
    </location>
</feature>
<reference evidence="2" key="1">
    <citation type="submission" date="2023-01" db="EMBL/GenBank/DDBJ databases">
        <title>Genome assembly of the deep-sea coral Lophelia pertusa.</title>
        <authorList>
            <person name="Herrera S."/>
            <person name="Cordes E."/>
        </authorList>
    </citation>
    <scope>NUCLEOTIDE SEQUENCE</scope>
    <source>
        <strain evidence="2">USNM1676648</strain>
        <tissue evidence="2">Polyp</tissue>
    </source>
</reference>
<evidence type="ECO:0000313" key="2">
    <source>
        <dbReference type="EMBL" id="KAJ7388141.1"/>
    </source>
</evidence>
<accession>A0A9W9ZUL6</accession>
<dbReference type="EMBL" id="MU825607">
    <property type="protein sequence ID" value="KAJ7388141.1"/>
    <property type="molecule type" value="Genomic_DNA"/>
</dbReference>
<dbReference type="InterPro" id="IPR035892">
    <property type="entry name" value="C2_domain_sf"/>
</dbReference>
<organism evidence="2 3">
    <name type="scientific">Desmophyllum pertusum</name>
    <dbReference type="NCBI Taxonomy" id="174260"/>
    <lineage>
        <taxon>Eukaryota</taxon>
        <taxon>Metazoa</taxon>
        <taxon>Cnidaria</taxon>
        <taxon>Anthozoa</taxon>
        <taxon>Hexacorallia</taxon>
        <taxon>Scleractinia</taxon>
        <taxon>Caryophylliina</taxon>
        <taxon>Caryophylliidae</taxon>
        <taxon>Desmophyllum</taxon>
    </lineage>
</organism>
<evidence type="ECO:0000313" key="3">
    <source>
        <dbReference type="Proteomes" id="UP001163046"/>
    </source>
</evidence>
<dbReference type="OrthoDB" id="195679at2759"/>
<dbReference type="GO" id="GO:0042043">
    <property type="term" value="F:neurexin family protein binding"/>
    <property type="evidence" value="ECO:0007669"/>
    <property type="project" value="TreeGrafter"/>
</dbReference>
<dbReference type="Proteomes" id="UP001163046">
    <property type="component" value="Unassembled WGS sequence"/>
</dbReference>
<dbReference type="GO" id="GO:0070382">
    <property type="term" value="C:exocytic vesicle"/>
    <property type="evidence" value="ECO:0007669"/>
    <property type="project" value="TreeGrafter"/>
</dbReference>